<name>A0A1S3JUF7_LINAN</name>
<dbReference type="CDD" id="cd06263">
    <property type="entry name" value="MAM"/>
    <property type="match status" value="3"/>
</dbReference>
<dbReference type="OrthoDB" id="412155at2759"/>
<evidence type="ECO:0000259" key="3">
    <source>
        <dbReference type="PROSITE" id="PS50060"/>
    </source>
</evidence>
<evidence type="ECO:0000256" key="1">
    <source>
        <dbReference type="SAM" id="MobiDB-lite"/>
    </source>
</evidence>
<keyword evidence="2" id="KW-0732">Signal</keyword>
<dbReference type="Proteomes" id="UP000085678">
    <property type="component" value="Unplaced"/>
</dbReference>
<dbReference type="STRING" id="7574.A0A1S3JUF7"/>
<dbReference type="KEGG" id="lak:106175962"/>
<dbReference type="InterPro" id="IPR013320">
    <property type="entry name" value="ConA-like_dom_sf"/>
</dbReference>
<dbReference type="GeneID" id="106175962"/>
<dbReference type="InParanoid" id="A0A1S3JUF7"/>
<accession>A0A1S3JUF7</accession>
<reference evidence="5" key="1">
    <citation type="submission" date="2025-08" db="UniProtKB">
        <authorList>
            <consortium name="RefSeq"/>
        </authorList>
    </citation>
    <scope>IDENTIFICATION</scope>
    <source>
        <tissue evidence="5">Gonads</tissue>
    </source>
</reference>
<dbReference type="PANTHER" id="PTHR23282:SF101">
    <property type="entry name" value="MAM DOMAIN-CONTAINING PROTEIN"/>
    <property type="match status" value="1"/>
</dbReference>
<dbReference type="InterPro" id="IPR051560">
    <property type="entry name" value="MAM_domain-containing"/>
</dbReference>
<evidence type="ECO:0000313" key="4">
    <source>
        <dbReference type="Proteomes" id="UP000085678"/>
    </source>
</evidence>
<evidence type="ECO:0000313" key="5">
    <source>
        <dbReference type="RefSeq" id="XP_013414005.1"/>
    </source>
</evidence>
<feature type="signal peptide" evidence="2">
    <location>
        <begin position="1"/>
        <end position="18"/>
    </location>
</feature>
<dbReference type="Gene3D" id="2.10.10.10">
    <property type="entry name" value="Fibronectin, type II, collagen-binding"/>
    <property type="match status" value="1"/>
</dbReference>
<dbReference type="Gene3D" id="2.60.120.200">
    <property type="match status" value="3"/>
</dbReference>
<keyword evidence="4" id="KW-1185">Reference proteome</keyword>
<feature type="region of interest" description="Disordered" evidence="1">
    <location>
        <begin position="502"/>
        <end position="524"/>
    </location>
</feature>
<organism evidence="4 5">
    <name type="scientific">Lingula anatina</name>
    <name type="common">Brachiopod</name>
    <name type="synonym">Lingula unguis</name>
    <dbReference type="NCBI Taxonomy" id="7574"/>
    <lineage>
        <taxon>Eukaryota</taxon>
        <taxon>Metazoa</taxon>
        <taxon>Spiralia</taxon>
        <taxon>Lophotrochozoa</taxon>
        <taxon>Brachiopoda</taxon>
        <taxon>Linguliformea</taxon>
        <taxon>Lingulata</taxon>
        <taxon>Lingulida</taxon>
        <taxon>Linguloidea</taxon>
        <taxon>Lingulidae</taxon>
        <taxon>Lingula</taxon>
    </lineage>
</organism>
<proteinExistence type="predicted"/>
<dbReference type="InterPro" id="IPR000998">
    <property type="entry name" value="MAM_dom"/>
</dbReference>
<feature type="chain" id="PRO_5010376935" evidence="2">
    <location>
        <begin position="19"/>
        <end position="650"/>
    </location>
</feature>
<dbReference type="GO" id="GO:0016020">
    <property type="term" value="C:membrane"/>
    <property type="evidence" value="ECO:0007669"/>
    <property type="project" value="InterPro"/>
</dbReference>
<dbReference type="PROSITE" id="PS50060">
    <property type="entry name" value="MAM_2"/>
    <property type="match status" value="3"/>
</dbReference>
<dbReference type="AlphaFoldDB" id="A0A1S3JUF7"/>
<dbReference type="Pfam" id="PF00629">
    <property type="entry name" value="MAM"/>
    <property type="match status" value="3"/>
</dbReference>
<protein>
    <submittedName>
        <fullName evidence="5">MAM and LDL-receptor class A domain-containing protein 1-like</fullName>
    </submittedName>
</protein>
<sequence length="650" mass="72035">MDTKSLVIFLASLSIAVADVEFECTFDKDTCDFKDDRVDDIFDWRIGQGPTQTPYTGPSADHTLGNRNGRYAHIEASTPRKEGHFAHLYSKEFPFSSRPRCLNFYYHMYGLDMGRLNVYLHVDGAKMMIWTMAGDQGNMWLRANASLPCGRYNIMFEGVVGDGPRSDIAIDDIVVYDTACDLDAAATAGPCINDTAAFPTTTTLPPLPTGPGATIPPKSRLVNPGIANFQSNTLVFICQFDSNFCGMNQDKSDQLDWARRRGRASSTFSGPANGDHSGNNGYYIYSRSSGRKTGDVARLLLPTLNNTDDKCLEFYYYQYGIDMGKLNVGAYSLQTATHSTLWEVQGEVTTGSTYGGTAGGAPCVFPFTKNYFSTFSTCTSFLNFGNDEPWCGTDKTANKWGKCYRSGVKQWQRALVNIAGDVPTISIETVMTSNSFYSDYAIDDIKIGLGKCPDIPTPVRPTLEPAPPAPTPSSASDIEFDCTFDDDNCGFKDDKTNDDFDWRIGSGKTQTDRTGPSSDHTQGSWRGKYAHIEASYPRKPNEVARLYSPEFSFSPQQRCLNFFYHMYGKDIGRLNVYLHIDGATVQMWSLTGEQGNAWYRANATLPCGRYEIMFEGVMGNGYFADIAIDDITVVKGPCVAQRECRDVWCT</sequence>
<feature type="compositionally biased region" description="Polar residues" evidence="1">
    <location>
        <begin position="507"/>
        <end position="524"/>
    </location>
</feature>
<dbReference type="SMART" id="SM00137">
    <property type="entry name" value="MAM"/>
    <property type="match status" value="3"/>
</dbReference>
<feature type="domain" description="MAM" evidence="3">
    <location>
        <begin position="480"/>
        <end position="640"/>
    </location>
</feature>
<dbReference type="RefSeq" id="XP_013414005.1">
    <property type="nucleotide sequence ID" value="XM_013558551.1"/>
</dbReference>
<dbReference type="PANTHER" id="PTHR23282">
    <property type="entry name" value="APICAL ENDOSOMAL GLYCOPROTEIN PRECURSOR"/>
    <property type="match status" value="1"/>
</dbReference>
<dbReference type="InterPro" id="IPR036943">
    <property type="entry name" value="FN_type2_sf"/>
</dbReference>
<feature type="domain" description="MAM" evidence="3">
    <location>
        <begin position="236"/>
        <end position="454"/>
    </location>
</feature>
<dbReference type="SUPFAM" id="SSF49899">
    <property type="entry name" value="Concanavalin A-like lectins/glucanases"/>
    <property type="match status" value="3"/>
</dbReference>
<evidence type="ECO:0000256" key="2">
    <source>
        <dbReference type="SAM" id="SignalP"/>
    </source>
</evidence>
<feature type="domain" description="MAM" evidence="3">
    <location>
        <begin position="22"/>
        <end position="182"/>
    </location>
</feature>
<gene>
    <name evidence="5" type="primary">LOC106175962</name>
</gene>
<dbReference type="PROSITE" id="PS00740">
    <property type="entry name" value="MAM_1"/>
    <property type="match status" value="1"/>
</dbReference>